<evidence type="ECO:0000313" key="3">
    <source>
        <dbReference type="EMBL" id="GIY25202.1"/>
    </source>
</evidence>
<evidence type="ECO:0000313" key="4">
    <source>
        <dbReference type="Proteomes" id="UP001054945"/>
    </source>
</evidence>
<keyword evidence="1" id="KW-0808">Transferase</keyword>
<dbReference type="SUPFAM" id="SSF53271">
    <property type="entry name" value="PRTase-like"/>
    <property type="match status" value="1"/>
</dbReference>
<accession>A0AAV4RXJ1</accession>
<sequence length="245" mass="27029">MTSALPMWWHLNPAPFWSIGADYFRDVEPGEIVEITKEGIQTAHVVPRSPNQTSRLCVLEYVYFARPDSILGGQMVYTARMECGRQLAKQAPVEADVVTGVPESAIAAAFGFAEESGIPYTEVFSKNRYGKRIALIDDSIVRGTTIASIIRLLKEAGASEVHIRIASPPLHNPCNMGINIPTKEELIANTSNAEQLAKKLGADSLVYLTVENLTKSVTMHSKRDRKVYGHCTACFTGEYPAELEW</sequence>
<dbReference type="Gene3D" id="3.40.50.2020">
    <property type="match status" value="1"/>
</dbReference>
<evidence type="ECO:0000256" key="2">
    <source>
        <dbReference type="ARBA" id="ARBA00022962"/>
    </source>
</evidence>
<dbReference type="PANTHER" id="PTHR11907">
    <property type="entry name" value="AMIDOPHOSPHORIBOSYLTRANSFERASE"/>
    <property type="match status" value="1"/>
</dbReference>
<protein>
    <submittedName>
        <fullName evidence="3">Amidophosphoribosyltransferase</fullName>
    </submittedName>
</protein>
<gene>
    <name evidence="3" type="primary">PPAT</name>
    <name evidence="3" type="ORF">CEXT_742521</name>
</gene>
<dbReference type="Proteomes" id="UP001054945">
    <property type="component" value="Unassembled WGS sequence"/>
</dbReference>
<keyword evidence="4" id="KW-1185">Reference proteome</keyword>
<dbReference type="AlphaFoldDB" id="A0AAV4RXJ1"/>
<dbReference type="EMBL" id="BPLR01008501">
    <property type="protein sequence ID" value="GIY25202.1"/>
    <property type="molecule type" value="Genomic_DNA"/>
</dbReference>
<proteinExistence type="predicted"/>
<comment type="caution">
    <text evidence="3">The sequence shown here is derived from an EMBL/GenBank/DDBJ whole genome shotgun (WGS) entry which is preliminary data.</text>
</comment>
<reference evidence="3 4" key="1">
    <citation type="submission" date="2021-06" db="EMBL/GenBank/DDBJ databases">
        <title>Caerostris extrusa draft genome.</title>
        <authorList>
            <person name="Kono N."/>
            <person name="Arakawa K."/>
        </authorList>
    </citation>
    <scope>NUCLEOTIDE SEQUENCE [LARGE SCALE GENOMIC DNA]</scope>
</reference>
<dbReference type="InterPro" id="IPR029057">
    <property type="entry name" value="PRTase-like"/>
</dbReference>
<keyword evidence="2" id="KW-0315">Glutamine amidotransferase</keyword>
<evidence type="ECO:0000256" key="1">
    <source>
        <dbReference type="ARBA" id="ARBA00022679"/>
    </source>
</evidence>
<organism evidence="3 4">
    <name type="scientific">Caerostris extrusa</name>
    <name type="common">Bark spider</name>
    <name type="synonym">Caerostris bankana</name>
    <dbReference type="NCBI Taxonomy" id="172846"/>
    <lineage>
        <taxon>Eukaryota</taxon>
        <taxon>Metazoa</taxon>
        <taxon>Ecdysozoa</taxon>
        <taxon>Arthropoda</taxon>
        <taxon>Chelicerata</taxon>
        <taxon>Arachnida</taxon>
        <taxon>Araneae</taxon>
        <taxon>Araneomorphae</taxon>
        <taxon>Entelegynae</taxon>
        <taxon>Araneoidea</taxon>
        <taxon>Araneidae</taxon>
        <taxon>Caerostris</taxon>
    </lineage>
</organism>
<name>A0AAV4RXJ1_CAEEX</name>
<dbReference type="GO" id="GO:0016740">
    <property type="term" value="F:transferase activity"/>
    <property type="evidence" value="ECO:0007669"/>
    <property type="project" value="UniProtKB-KW"/>
</dbReference>
<dbReference type="CDD" id="cd06223">
    <property type="entry name" value="PRTases_typeI"/>
    <property type="match status" value="1"/>
</dbReference>
<dbReference type="InterPro" id="IPR000836">
    <property type="entry name" value="PRTase_dom"/>
</dbReference>